<dbReference type="GO" id="GO:0004640">
    <property type="term" value="F:phosphoribosylanthranilate isomerase activity"/>
    <property type="evidence" value="ECO:0007669"/>
    <property type="project" value="UniProtKB-UniRule"/>
</dbReference>
<evidence type="ECO:0000259" key="10">
    <source>
        <dbReference type="Pfam" id="PF00697"/>
    </source>
</evidence>
<accession>A4TZN9</accession>
<comment type="catalytic activity">
    <reaction evidence="1 9">
        <text>N-(5-phospho-beta-D-ribosyl)anthranilate = 1-(2-carboxyphenylamino)-1-deoxy-D-ribulose 5-phosphate</text>
        <dbReference type="Rhea" id="RHEA:21540"/>
        <dbReference type="ChEBI" id="CHEBI:18277"/>
        <dbReference type="ChEBI" id="CHEBI:58613"/>
        <dbReference type="EC" id="5.3.1.24"/>
    </reaction>
</comment>
<evidence type="ECO:0000256" key="4">
    <source>
        <dbReference type="ARBA" id="ARBA00022272"/>
    </source>
</evidence>
<organism evidence="11">
    <name type="scientific">Magnetospirillum gryphiswaldense</name>
    <dbReference type="NCBI Taxonomy" id="55518"/>
    <lineage>
        <taxon>Bacteria</taxon>
        <taxon>Pseudomonadati</taxon>
        <taxon>Pseudomonadota</taxon>
        <taxon>Alphaproteobacteria</taxon>
        <taxon>Rhodospirillales</taxon>
        <taxon>Rhodospirillaceae</taxon>
        <taxon>Magnetospirillum</taxon>
    </lineage>
</organism>
<evidence type="ECO:0000256" key="7">
    <source>
        <dbReference type="ARBA" id="ARBA00023141"/>
    </source>
</evidence>
<dbReference type="PANTHER" id="PTHR42894:SF1">
    <property type="entry name" value="N-(5'-PHOSPHORIBOSYL)ANTHRANILATE ISOMERASE"/>
    <property type="match status" value="1"/>
</dbReference>
<dbReference type="EC" id="5.3.1.24" evidence="3 9"/>
<dbReference type="SUPFAM" id="SSF51366">
    <property type="entry name" value="Ribulose-phoshate binding barrel"/>
    <property type="match status" value="1"/>
</dbReference>
<evidence type="ECO:0000256" key="3">
    <source>
        <dbReference type="ARBA" id="ARBA00012572"/>
    </source>
</evidence>
<dbReference type="CDD" id="cd00405">
    <property type="entry name" value="PRAI"/>
    <property type="match status" value="1"/>
</dbReference>
<sequence length="212" mass="22487">MSAEVKICGLTDEDAIDAAIDAGADYLGLVFFAKSPRFVTPDRAAELTQFVEGVDKVGLFVDAEDAFLEEALTHLRLDLLQFHGAETPERIDAIRREFAVPVMKVIAIGSAEDLAKAEPYFAVADRLLFDAKPPKNSDLPGGNAVSFDWSILSGYKCPLQWMLAGGLTADNVAEAIRISGARAVDVSSGVESAPGVKDAAKIAAFIKAAKGT</sequence>
<dbReference type="AlphaFoldDB" id="A4TZN9"/>
<evidence type="ECO:0000256" key="1">
    <source>
        <dbReference type="ARBA" id="ARBA00001164"/>
    </source>
</evidence>
<protein>
    <recommendedName>
        <fullName evidence="4 9">N-(5'-phosphoribosyl)anthranilate isomerase</fullName>
        <shortName evidence="9">PRAI</shortName>
        <ecNumber evidence="3 9">5.3.1.24</ecNumber>
    </recommendedName>
</protein>
<proteinExistence type="inferred from homology"/>
<dbReference type="InterPro" id="IPR001240">
    <property type="entry name" value="PRAI_dom"/>
</dbReference>
<name>A4TZN9_9PROT</name>
<reference evidence="11" key="1">
    <citation type="journal article" date="2007" name="J. Bacteriol.">
        <title>Comparative genome analysis of four magnetotactic bacteria reveals a complex set of group-specific genes implicated in magnetosome biomineralization and function.</title>
        <authorList>
            <person name="Richter M."/>
            <person name="Kube M."/>
            <person name="Bazylinski D.A."/>
            <person name="Lombardot T."/>
            <person name="Gloeckner F.O."/>
            <person name="Reinhardt R."/>
            <person name="Schueler D."/>
        </authorList>
    </citation>
    <scope>NUCLEOTIDE SEQUENCE</scope>
    <source>
        <strain evidence="11">MSR-1</strain>
    </source>
</reference>
<evidence type="ECO:0000256" key="5">
    <source>
        <dbReference type="ARBA" id="ARBA00022605"/>
    </source>
</evidence>
<dbReference type="InterPro" id="IPR044643">
    <property type="entry name" value="TrpF_fam"/>
</dbReference>
<feature type="domain" description="N-(5'phosphoribosyl) anthranilate isomerase (PRAI)" evidence="10">
    <location>
        <begin position="5"/>
        <end position="207"/>
    </location>
</feature>
<dbReference type="InterPro" id="IPR013785">
    <property type="entry name" value="Aldolase_TIM"/>
</dbReference>
<evidence type="ECO:0000256" key="2">
    <source>
        <dbReference type="ARBA" id="ARBA00004664"/>
    </source>
</evidence>
<keyword evidence="7 9" id="KW-0057">Aromatic amino acid biosynthesis</keyword>
<keyword evidence="8 9" id="KW-0413">Isomerase</keyword>
<dbReference type="RefSeq" id="WP_106002735.1">
    <property type="nucleotide sequence ID" value="NZ_CP027527.1"/>
</dbReference>
<comment type="similarity">
    <text evidence="9">Belongs to the TrpF family.</text>
</comment>
<keyword evidence="5 9" id="KW-0028">Amino-acid biosynthesis</keyword>
<dbReference type="HAMAP" id="MF_00135">
    <property type="entry name" value="PRAI"/>
    <property type="match status" value="1"/>
</dbReference>
<dbReference type="GO" id="GO:0000162">
    <property type="term" value="P:L-tryptophan biosynthetic process"/>
    <property type="evidence" value="ECO:0007669"/>
    <property type="project" value="UniProtKB-UniRule"/>
</dbReference>
<gene>
    <name evidence="9" type="primary">trpF</name>
    <name evidence="11" type="ORF">MGR_3248</name>
</gene>
<comment type="pathway">
    <text evidence="2 9">Amino-acid biosynthesis; L-tryptophan biosynthesis; L-tryptophan from chorismate: step 3/5.</text>
</comment>
<dbReference type="InterPro" id="IPR011060">
    <property type="entry name" value="RibuloseP-bd_barrel"/>
</dbReference>
<evidence type="ECO:0000256" key="6">
    <source>
        <dbReference type="ARBA" id="ARBA00022822"/>
    </source>
</evidence>
<dbReference type="PANTHER" id="PTHR42894">
    <property type="entry name" value="N-(5'-PHOSPHORIBOSYL)ANTHRANILATE ISOMERASE"/>
    <property type="match status" value="1"/>
</dbReference>
<dbReference type="Gene3D" id="3.20.20.70">
    <property type="entry name" value="Aldolase class I"/>
    <property type="match status" value="1"/>
</dbReference>
<evidence type="ECO:0000256" key="8">
    <source>
        <dbReference type="ARBA" id="ARBA00023235"/>
    </source>
</evidence>
<dbReference type="UniPathway" id="UPA00035">
    <property type="reaction ID" value="UER00042"/>
</dbReference>
<keyword evidence="6 9" id="KW-0822">Tryptophan biosynthesis</keyword>
<evidence type="ECO:0000256" key="9">
    <source>
        <dbReference type="HAMAP-Rule" id="MF_00135"/>
    </source>
</evidence>
<dbReference type="NCBIfam" id="NF002295">
    <property type="entry name" value="PRK01222.1-1"/>
    <property type="match status" value="1"/>
</dbReference>
<evidence type="ECO:0000313" key="11">
    <source>
        <dbReference type="EMBL" id="CAM76096.1"/>
    </source>
</evidence>
<dbReference type="Pfam" id="PF00697">
    <property type="entry name" value="PRAI"/>
    <property type="match status" value="1"/>
</dbReference>
<dbReference type="EMBL" id="CU459003">
    <property type="protein sequence ID" value="CAM76096.1"/>
    <property type="molecule type" value="Genomic_DNA"/>
</dbReference>